<sequence length="135" mass="14401">MSVAVAHQVSSTSRIALREAAREASMRGTELAVLHVVESLDLDIAAANRSGISDEVERVLRDGGLDVPWELHLATGEDNVADALLKLVEDVDAEVLVIGARRRSPVGKFLLGSVTQTLILQAELPVLVVKDRTGA</sequence>
<evidence type="ECO:0000256" key="1">
    <source>
        <dbReference type="ARBA" id="ARBA00008791"/>
    </source>
</evidence>
<accession>A0A1H9FKV8</accession>
<proteinExistence type="inferred from homology"/>
<feature type="domain" description="UspA" evidence="2">
    <location>
        <begin position="3"/>
        <end position="130"/>
    </location>
</feature>
<evidence type="ECO:0000313" key="4">
    <source>
        <dbReference type="Proteomes" id="UP000198504"/>
    </source>
</evidence>
<dbReference type="Gene3D" id="3.40.50.620">
    <property type="entry name" value="HUPs"/>
    <property type="match status" value="1"/>
</dbReference>
<dbReference type="PRINTS" id="PR01438">
    <property type="entry name" value="UNVRSLSTRESS"/>
</dbReference>
<dbReference type="PANTHER" id="PTHR46268:SF6">
    <property type="entry name" value="UNIVERSAL STRESS PROTEIN UP12"/>
    <property type="match status" value="1"/>
</dbReference>
<dbReference type="InterPro" id="IPR006016">
    <property type="entry name" value="UspA"/>
</dbReference>
<dbReference type="PANTHER" id="PTHR46268">
    <property type="entry name" value="STRESS RESPONSE PROTEIN NHAX"/>
    <property type="match status" value="1"/>
</dbReference>
<protein>
    <submittedName>
        <fullName evidence="3">Nucleotide-binding universal stress protein, UspA family</fullName>
    </submittedName>
</protein>
<gene>
    <name evidence="3" type="ORF">SAMN05421756_103308</name>
</gene>
<comment type="similarity">
    <text evidence="1">Belongs to the universal stress protein A family.</text>
</comment>
<dbReference type="RefSeq" id="WP_091179083.1">
    <property type="nucleotide sequence ID" value="NZ_FOFA01000003.1"/>
</dbReference>
<dbReference type="SUPFAM" id="SSF52402">
    <property type="entry name" value="Adenine nucleotide alpha hydrolases-like"/>
    <property type="match status" value="1"/>
</dbReference>
<dbReference type="EMBL" id="FOFA01000003">
    <property type="protein sequence ID" value="SEQ38552.1"/>
    <property type="molecule type" value="Genomic_DNA"/>
</dbReference>
<dbReference type="Pfam" id="PF00582">
    <property type="entry name" value="Usp"/>
    <property type="match status" value="1"/>
</dbReference>
<evidence type="ECO:0000259" key="2">
    <source>
        <dbReference type="Pfam" id="PF00582"/>
    </source>
</evidence>
<evidence type="ECO:0000313" key="3">
    <source>
        <dbReference type="EMBL" id="SEQ38552.1"/>
    </source>
</evidence>
<reference evidence="4" key="1">
    <citation type="submission" date="2016-10" db="EMBL/GenBank/DDBJ databases">
        <authorList>
            <person name="Varghese N."/>
            <person name="Submissions S."/>
        </authorList>
    </citation>
    <scope>NUCLEOTIDE SEQUENCE [LARGE SCALE GENOMIC DNA]</scope>
    <source>
        <strain evidence="4">CGMCC 4.6856</strain>
    </source>
</reference>
<dbReference type="AlphaFoldDB" id="A0A1H9FKV8"/>
<keyword evidence="4" id="KW-1185">Reference proteome</keyword>
<organism evidence="3 4">
    <name type="scientific">Microlunatus flavus</name>
    <dbReference type="NCBI Taxonomy" id="1036181"/>
    <lineage>
        <taxon>Bacteria</taxon>
        <taxon>Bacillati</taxon>
        <taxon>Actinomycetota</taxon>
        <taxon>Actinomycetes</taxon>
        <taxon>Propionibacteriales</taxon>
        <taxon>Propionibacteriaceae</taxon>
        <taxon>Microlunatus</taxon>
    </lineage>
</organism>
<dbReference type="CDD" id="cd00293">
    <property type="entry name" value="USP-like"/>
    <property type="match status" value="1"/>
</dbReference>
<dbReference type="OrthoDB" id="5419113at2"/>
<name>A0A1H9FKV8_9ACTN</name>
<dbReference type="InterPro" id="IPR006015">
    <property type="entry name" value="Universal_stress_UspA"/>
</dbReference>
<dbReference type="STRING" id="1036181.SAMN05421756_103308"/>
<dbReference type="Proteomes" id="UP000198504">
    <property type="component" value="Unassembled WGS sequence"/>
</dbReference>
<dbReference type="InterPro" id="IPR014729">
    <property type="entry name" value="Rossmann-like_a/b/a_fold"/>
</dbReference>